<evidence type="ECO:0000313" key="3">
    <source>
        <dbReference type="Proteomes" id="UP000216052"/>
    </source>
</evidence>
<proteinExistence type="predicted"/>
<dbReference type="InterPro" id="IPR004879">
    <property type="entry name" value="Ssp411-like_TRX"/>
</dbReference>
<organism evidence="2 3">
    <name type="scientific">Sporomusa acidovorans (strain ATCC 49682 / DSM 3132 / Mol)</name>
    <dbReference type="NCBI Taxonomy" id="1123286"/>
    <lineage>
        <taxon>Bacteria</taxon>
        <taxon>Bacillati</taxon>
        <taxon>Bacillota</taxon>
        <taxon>Negativicutes</taxon>
        <taxon>Selenomonadales</taxon>
        <taxon>Sporomusaceae</taxon>
        <taxon>Sporomusa</taxon>
    </lineage>
</organism>
<dbReference type="PANTHER" id="PTHR42899:SF1">
    <property type="entry name" value="SPERMATOGENESIS-ASSOCIATED PROTEIN 20"/>
    <property type="match status" value="1"/>
</dbReference>
<reference evidence="2" key="1">
    <citation type="submission" date="2024-05" db="EMBL/GenBank/DDBJ databases">
        <title>Isolation and characterization of Sporomusa carbonis sp. nov., a carboxydotrophic hydrogenogen in the genus of Sporomusa isolated from a charcoal burning pile.</title>
        <authorList>
            <person name="Boeer T."/>
            <person name="Rosenbaum F."/>
            <person name="Eysell L."/>
            <person name="Mueller V."/>
            <person name="Daniel R."/>
            <person name="Poehlein A."/>
        </authorList>
    </citation>
    <scope>NUCLEOTIDE SEQUENCE [LARGE SCALE GENOMIC DNA]</scope>
    <source>
        <strain evidence="2">DSM 3132</strain>
    </source>
</reference>
<evidence type="ECO:0000259" key="1">
    <source>
        <dbReference type="Pfam" id="PF03190"/>
    </source>
</evidence>
<dbReference type="Gene3D" id="3.40.30.10">
    <property type="entry name" value="Glutaredoxin"/>
    <property type="match status" value="1"/>
</dbReference>
<dbReference type="EMBL" id="CP155571">
    <property type="protein sequence ID" value="XFO74742.1"/>
    <property type="molecule type" value="Genomic_DNA"/>
</dbReference>
<dbReference type="InterPro" id="IPR024705">
    <property type="entry name" value="Ssp411"/>
</dbReference>
<sequence length="90" mass="10733">MGSLLSPLKKYITSQIEHRYHVMELILEVVFMDKKPNRLINEKSPYLLQHAYNPIDWYTWSVEAFEQAKKEDKPIFLSIGYGVCHWCHVH</sequence>
<keyword evidence="3" id="KW-1185">Reference proteome</keyword>
<protein>
    <recommendedName>
        <fullName evidence="1">Spermatogenesis-associated protein 20-like TRX domain-containing protein</fullName>
    </recommendedName>
</protein>
<feature type="domain" description="Spermatogenesis-associated protein 20-like TRX" evidence="1">
    <location>
        <begin position="36"/>
        <end position="89"/>
    </location>
</feature>
<dbReference type="SUPFAM" id="SSF52833">
    <property type="entry name" value="Thioredoxin-like"/>
    <property type="match status" value="1"/>
</dbReference>
<gene>
    <name evidence="2" type="ORF">SPACI_048530</name>
</gene>
<dbReference type="Pfam" id="PF03190">
    <property type="entry name" value="Thioredox_DsbH"/>
    <property type="match status" value="1"/>
</dbReference>
<dbReference type="PANTHER" id="PTHR42899">
    <property type="entry name" value="SPERMATOGENESIS-ASSOCIATED PROTEIN 20"/>
    <property type="match status" value="1"/>
</dbReference>
<evidence type="ECO:0000313" key="2">
    <source>
        <dbReference type="EMBL" id="XFO74742.1"/>
    </source>
</evidence>
<accession>A0ABZ3JA29</accession>
<name>A0ABZ3JA29_SPOA4</name>
<dbReference type="Proteomes" id="UP000216052">
    <property type="component" value="Chromosome"/>
</dbReference>
<dbReference type="InterPro" id="IPR036249">
    <property type="entry name" value="Thioredoxin-like_sf"/>
</dbReference>